<dbReference type="Proteomes" id="UP001058120">
    <property type="component" value="Chromosome"/>
</dbReference>
<name>A0ABY5Y2G4_9BACT</name>
<sequence>MEEKTFDELKIADIMRLLPHRYPFLLVDRVTEIIPNEKVVAYKNLTYNEQFFQGHFPNAPVMPGVLIIEAMAQTGIILVVDTLKIDTAKENMIYLFTGIEKAKFRRPVVPGDKLVIECSNLQHKMQLWKMDCKAYVDGQLVAQATLTASTTTADSFK</sequence>
<evidence type="ECO:0000256" key="1">
    <source>
        <dbReference type="ARBA" id="ARBA00004496"/>
    </source>
</evidence>
<reference evidence="9" key="1">
    <citation type="submission" date="2020-12" db="EMBL/GenBank/DDBJ databases">
        <title>Taurinivorans muris gen. nov., sp. nov., fundamental and realized metabolic niche of a ubiquitous sulfidogenic bacterium in the murine intestine.</title>
        <authorList>
            <person name="Ye H."/>
            <person name="Hanson B.T."/>
            <person name="Loy A."/>
        </authorList>
    </citation>
    <scope>NUCLEOTIDE SEQUENCE</scope>
    <source>
        <strain evidence="9">LT0009</strain>
    </source>
</reference>
<comment type="similarity">
    <text evidence="8">Belongs to the thioester dehydratase family. FabZ subfamily.</text>
</comment>
<feature type="active site" evidence="8">
    <location>
        <position position="55"/>
    </location>
</feature>
<dbReference type="NCBIfam" id="TIGR01750">
    <property type="entry name" value="fabZ"/>
    <property type="match status" value="1"/>
</dbReference>
<keyword evidence="5 8" id="KW-0443">Lipid metabolism</keyword>
<dbReference type="Gene3D" id="3.10.129.10">
    <property type="entry name" value="Hotdog Thioesterase"/>
    <property type="match status" value="1"/>
</dbReference>
<dbReference type="EC" id="4.2.1.59" evidence="8"/>
<dbReference type="InterPro" id="IPR010084">
    <property type="entry name" value="FabZ"/>
</dbReference>
<evidence type="ECO:0000256" key="3">
    <source>
        <dbReference type="ARBA" id="ARBA00022516"/>
    </source>
</evidence>
<dbReference type="Pfam" id="PF07977">
    <property type="entry name" value="FabA"/>
    <property type="match status" value="1"/>
</dbReference>
<keyword evidence="6 8" id="KW-0456">Lyase</keyword>
<evidence type="ECO:0000256" key="6">
    <source>
        <dbReference type="ARBA" id="ARBA00023239"/>
    </source>
</evidence>
<comment type="function">
    <text evidence="7 8">Involved in unsaturated fatty acids biosynthesis. Catalyzes the dehydration of short chain beta-hydroxyacyl-ACPs and long chain saturated and unsaturated beta-hydroxyacyl-ACPs.</text>
</comment>
<dbReference type="HAMAP" id="MF_00406">
    <property type="entry name" value="FabZ"/>
    <property type="match status" value="1"/>
</dbReference>
<comment type="subcellular location">
    <subcellularLocation>
        <location evidence="1 8">Cytoplasm</location>
    </subcellularLocation>
</comment>
<dbReference type="SUPFAM" id="SSF54637">
    <property type="entry name" value="Thioesterase/thiol ester dehydrase-isomerase"/>
    <property type="match status" value="1"/>
</dbReference>
<gene>
    <name evidence="8 9" type="primary">fabZ</name>
    <name evidence="9" type="ORF">JBF11_09040</name>
</gene>
<evidence type="ECO:0000313" key="10">
    <source>
        <dbReference type="Proteomes" id="UP001058120"/>
    </source>
</evidence>
<comment type="catalytic activity">
    <reaction evidence="8">
        <text>a (3R)-hydroxyacyl-[ACP] = a (2E)-enoyl-[ACP] + H2O</text>
        <dbReference type="Rhea" id="RHEA:13097"/>
        <dbReference type="Rhea" id="RHEA-COMP:9925"/>
        <dbReference type="Rhea" id="RHEA-COMP:9945"/>
        <dbReference type="ChEBI" id="CHEBI:15377"/>
        <dbReference type="ChEBI" id="CHEBI:78784"/>
        <dbReference type="ChEBI" id="CHEBI:78827"/>
        <dbReference type="EC" id="4.2.1.59"/>
    </reaction>
</comment>
<dbReference type="CDD" id="cd01288">
    <property type="entry name" value="FabZ"/>
    <property type="match status" value="1"/>
</dbReference>
<dbReference type="EMBL" id="CP065938">
    <property type="protein sequence ID" value="UWX05577.1"/>
    <property type="molecule type" value="Genomic_DNA"/>
</dbReference>
<evidence type="ECO:0000256" key="8">
    <source>
        <dbReference type="HAMAP-Rule" id="MF_00406"/>
    </source>
</evidence>
<dbReference type="NCBIfam" id="NF000582">
    <property type="entry name" value="PRK00006.1"/>
    <property type="match status" value="1"/>
</dbReference>
<keyword evidence="3 8" id="KW-0444">Lipid biosynthesis</keyword>
<organism evidence="9 10">
    <name type="scientific">Taurinivorans muris</name>
    <dbReference type="NCBI Taxonomy" id="2787751"/>
    <lineage>
        <taxon>Bacteria</taxon>
        <taxon>Pseudomonadati</taxon>
        <taxon>Thermodesulfobacteriota</taxon>
        <taxon>Desulfovibrionia</taxon>
        <taxon>Desulfovibrionales</taxon>
        <taxon>Desulfovibrionaceae</taxon>
        <taxon>Taurinivorans</taxon>
    </lineage>
</organism>
<dbReference type="PANTHER" id="PTHR30272">
    <property type="entry name" value="3-HYDROXYACYL-[ACYL-CARRIER-PROTEIN] DEHYDRATASE"/>
    <property type="match status" value="1"/>
</dbReference>
<dbReference type="InterPro" id="IPR029069">
    <property type="entry name" value="HotDog_dom_sf"/>
</dbReference>
<keyword evidence="4 8" id="KW-0441">Lipid A biosynthesis</keyword>
<dbReference type="RefSeq" id="WP_334315161.1">
    <property type="nucleotide sequence ID" value="NZ_CP065938.1"/>
</dbReference>
<dbReference type="GO" id="GO:0019171">
    <property type="term" value="F:(3R)-hydroxyacyl-[acyl-carrier-protein] dehydratase activity"/>
    <property type="evidence" value="ECO:0007669"/>
    <property type="project" value="UniProtKB-EC"/>
</dbReference>
<keyword evidence="10" id="KW-1185">Reference proteome</keyword>
<evidence type="ECO:0000256" key="2">
    <source>
        <dbReference type="ARBA" id="ARBA00022490"/>
    </source>
</evidence>
<protein>
    <recommendedName>
        <fullName evidence="8">3-hydroxyacyl-[acyl-carrier-protein] dehydratase FabZ</fullName>
        <ecNumber evidence="8">4.2.1.59</ecNumber>
    </recommendedName>
    <alternativeName>
        <fullName evidence="8">(3R)-hydroxymyristoyl-[acyl-carrier-protein] dehydratase</fullName>
        <shortName evidence="8">(3R)-hydroxymyristoyl-ACP dehydrase</shortName>
    </alternativeName>
    <alternativeName>
        <fullName evidence="8">Beta-hydroxyacyl-ACP dehydratase</fullName>
    </alternativeName>
</protein>
<dbReference type="PANTHER" id="PTHR30272:SF1">
    <property type="entry name" value="3-HYDROXYACYL-[ACYL-CARRIER-PROTEIN] DEHYDRATASE"/>
    <property type="match status" value="1"/>
</dbReference>
<evidence type="ECO:0000256" key="4">
    <source>
        <dbReference type="ARBA" id="ARBA00022556"/>
    </source>
</evidence>
<evidence type="ECO:0000256" key="7">
    <source>
        <dbReference type="ARBA" id="ARBA00025049"/>
    </source>
</evidence>
<evidence type="ECO:0000313" key="9">
    <source>
        <dbReference type="EMBL" id="UWX05577.1"/>
    </source>
</evidence>
<evidence type="ECO:0000256" key="5">
    <source>
        <dbReference type="ARBA" id="ARBA00023098"/>
    </source>
</evidence>
<proteinExistence type="inferred from homology"/>
<dbReference type="InterPro" id="IPR013114">
    <property type="entry name" value="FabA_FabZ"/>
</dbReference>
<keyword evidence="2 8" id="KW-0963">Cytoplasm</keyword>
<accession>A0ABY5Y2G4</accession>